<gene>
    <name evidence="3" type="ORF">XPG1_2134</name>
</gene>
<name>A0A068R456_9GAMM</name>
<dbReference type="PROSITE" id="PS51257">
    <property type="entry name" value="PROKAR_LIPOPROTEIN"/>
    <property type="match status" value="1"/>
</dbReference>
<dbReference type="HOGENOM" id="CLU_125328_0_0_6"/>
<dbReference type="AlphaFoldDB" id="A0A068R456"/>
<evidence type="ECO:0000313" key="4">
    <source>
        <dbReference type="Proteomes" id="UP000032735"/>
    </source>
</evidence>
<dbReference type="Pfam" id="PF11008">
    <property type="entry name" value="DUF2846"/>
    <property type="match status" value="1"/>
</dbReference>
<dbReference type="EMBL" id="FO704551">
    <property type="protein sequence ID" value="CDG21789.1"/>
    <property type="molecule type" value="Genomic_DNA"/>
</dbReference>
<dbReference type="KEGG" id="xpo:XPG1_2134"/>
<accession>A0A068R456</accession>
<keyword evidence="1" id="KW-0732">Signal</keyword>
<evidence type="ECO:0000259" key="2">
    <source>
        <dbReference type="Pfam" id="PF11008"/>
    </source>
</evidence>
<dbReference type="PIRSF" id="PIRSF012335">
    <property type="entry name" value="UCP012335"/>
    <property type="match status" value="1"/>
</dbReference>
<evidence type="ECO:0000313" key="3">
    <source>
        <dbReference type="EMBL" id="CDG21789.1"/>
    </source>
</evidence>
<reference evidence="3 4" key="1">
    <citation type="submission" date="2013-07" db="EMBL/GenBank/DDBJ databases">
        <authorList>
            <person name="Genoscope - CEA"/>
        </authorList>
    </citation>
    <scope>NUCLEOTIDE SEQUENCE [LARGE SCALE GENOMIC DNA]</scope>
    <source>
        <strain evidence="3 4">G6</strain>
    </source>
</reference>
<dbReference type="RefSeq" id="WP_197541100.1">
    <property type="nucleotide sequence ID" value="NZ_FO704551.1"/>
</dbReference>
<keyword evidence="4" id="KW-1185">Reference proteome</keyword>
<feature type="chain" id="PRO_5001654841" description="DUF2846 domain-containing protein" evidence="1">
    <location>
        <begin position="29"/>
        <end position="158"/>
    </location>
</feature>
<dbReference type="InterPro" id="IPR016596">
    <property type="entry name" value="UCP012335"/>
</dbReference>
<sequence length="158" mass="17194">MMNTKKLLLSTSLLGALFLSGCASVPLATEQESAKAKSFSAPEESKSGLYIYRDSFVGKALKKEIYVDGKCIGETADKTFFYTQVSGDQNHKISTESEFSPNDLVIFTESGKNYFIRQYIKMGVFVGGAGLSASTEEEGKRVVSKADVRLAKEGDCDN</sequence>
<protein>
    <recommendedName>
        <fullName evidence="2">DUF2846 domain-containing protein</fullName>
    </recommendedName>
</protein>
<proteinExistence type="predicted"/>
<dbReference type="STRING" id="1354304.XPG1_2134"/>
<evidence type="ECO:0000256" key="1">
    <source>
        <dbReference type="SAM" id="SignalP"/>
    </source>
</evidence>
<organism evidence="3 4">
    <name type="scientific">Xenorhabdus poinarii G6</name>
    <dbReference type="NCBI Taxonomy" id="1354304"/>
    <lineage>
        <taxon>Bacteria</taxon>
        <taxon>Pseudomonadati</taxon>
        <taxon>Pseudomonadota</taxon>
        <taxon>Gammaproteobacteria</taxon>
        <taxon>Enterobacterales</taxon>
        <taxon>Morganellaceae</taxon>
        <taxon>Xenorhabdus</taxon>
    </lineage>
</organism>
<feature type="signal peptide" evidence="1">
    <location>
        <begin position="1"/>
        <end position="28"/>
    </location>
</feature>
<dbReference type="Proteomes" id="UP000032735">
    <property type="component" value="Chromosome"/>
</dbReference>
<feature type="domain" description="DUF2846" evidence="2">
    <location>
        <begin position="43"/>
        <end position="129"/>
    </location>
</feature>
<dbReference type="InterPro" id="IPR022548">
    <property type="entry name" value="DUF2846"/>
</dbReference>